<dbReference type="EMBL" id="GBRH01256537">
    <property type="protein sequence ID" value="JAD41358.1"/>
    <property type="molecule type" value="Transcribed_RNA"/>
</dbReference>
<evidence type="ECO:0000313" key="1">
    <source>
        <dbReference type="EMBL" id="JAD41358.1"/>
    </source>
</evidence>
<name>A0A0A8ZUJ0_ARUDO</name>
<accession>A0A0A8ZUJ0</accession>
<organism evidence="1">
    <name type="scientific">Arundo donax</name>
    <name type="common">Giant reed</name>
    <name type="synonym">Donax arundinaceus</name>
    <dbReference type="NCBI Taxonomy" id="35708"/>
    <lineage>
        <taxon>Eukaryota</taxon>
        <taxon>Viridiplantae</taxon>
        <taxon>Streptophyta</taxon>
        <taxon>Embryophyta</taxon>
        <taxon>Tracheophyta</taxon>
        <taxon>Spermatophyta</taxon>
        <taxon>Magnoliopsida</taxon>
        <taxon>Liliopsida</taxon>
        <taxon>Poales</taxon>
        <taxon>Poaceae</taxon>
        <taxon>PACMAD clade</taxon>
        <taxon>Arundinoideae</taxon>
        <taxon>Arundineae</taxon>
        <taxon>Arundo</taxon>
    </lineage>
</organism>
<reference evidence="1" key="2">
    <citation type="journal article" date="2015" name="Data Brief">
        <title>Shoot transcriptome of the giant reed, Arundo donax.</title>
        <authorList>
            <person name="Barrero R.A."/>
            <person name="Guerrero F.D."/>
            <person name="Moolhuijzen P."/>
            <person name="Goolsby J.A."/>
            <person name="Tidwell J."/>
            <person name="Bellgard S.E."/>
            <person name="Bellgard M.I."/>
        </authorList>
    </citation>
    <scope>NUCLEOTIDE SEQUENCE</scope>
    <source>
        <tissue evidence="1">Shoot tissue taken approximately 20 cm above the soil surface</tissue>
    </source>
</reference>
<protein>
    <submittedName>
        <fullName evidence="1">Uncharacterized protein</fullName>
    </submittedName>
</protein>
<sequence length="31" mass="3375">MEAGAGCRPYCCDLLWHTCFGSCILYASMGD</sequence>
<proteinExistence type="predicted"/>
<reference evidence="1" key="1">
    <citation type="submission" date="2014-09" db="EMBL/GenBank/DDBJ databases">
        <authorList>
            <person name="Magalhaes I.L.F."/>
            <person name="Oliveira U."/>
            <person name="Santos F.R."/>
            <person name="Vidigal T.H.D.A."/>
            <person name="Brescovit A.D."/>
            <person name="Santos A.J."/>
        </authorList>
    </citation>
    <scope>NUCLEOTIDE SEQUENCE</scope>
    <source>
        <tissue evidence="1">Shoot tissue taken approximately 20 cm above the soil surface</tissue>
    </source>
</reference>
<dbReference type="AlphaFoldDB" id="A0A0A8ZUJ0"/>